<dbReference type="InterPro" id="IPR045677">
    <property type="entry name" value="DUF6197"/>
</dbReference>
<dbReference type="Proteomes" id="UP000413763">
    <property type="component" value="Segment"/>
</dbReference>
<sequence>MNNNEIVEVIEKARAEMVQRGRTTGQLVDSDCKVCLLGAVGIAVFGGADELLKRTIKEGYELFCLGEVAPVVDELVKDLPRSFVAGICAIPPDDLSYADLYEFNDVYATTDDVLELFDRTVSRLKESA</sequence>
<dbReference type="EMBL" id="MN617844">
    <property type="protein sequence ID" value="QGH75383.1"/>
    <property type="molecule type" value="Genomic_DNA"/>
</dbReference>
<evidence type="ECO:0000313" key="1">
    <source>
        <dbReference type="EMBL" id="QGH75383.1"/>
    </source>
</evidence>
<reference evidence="1 2" key="1">
    <citation type="submission" date="2019-10" db="EMBL/GenBank/DDBJ databases">
        <authorList>
            <person name="Lindberg H.M."/>
            <person name="Deaver S.E."/>
            <person name="Hollandsworth Z.M."/>
            <person name="Olinger B.A."/>
            <person name="Garlena R.A."/>
            <person name="Russell D.A."/>
            <person name="Pope W.H."/>
            <person name="Jacobs-Sera D."/>
            <person name="Hatfull G.F."/>
        </authorList>
    </citation>
    <scope>NUCLEOTIDE SEQUENCE [LARGE SCALE GENOMIC DNA]</scope>
</reference>
<dbReference type="RefSeq" id="YP_010060919.1">
    <property type="nucleotide sequence ID" value="NC_054777.1"/>
</dbReference>
<proteinExistence type="predicted"/>
<dbReference type="KEGG" id="vg:64868790"/>
<organism evidence="1 2">
    <name type="scientific">Mycobacterium phage Bluefalcon</name>
    <dbReference type="NCBI Taxonomy" id="2664224"/>
    <lineage>
        <taxon>Viruses</taxon>
        <taxon>Duplodnaviria</taxon>
        <taxon>Heunggongvirae</taxon>
        <taxon>Uroviricota</taxon>
        <taxon>Caudoviricetes</taxon>
        <taxon>Benedictvirus</taxon>
        <taxon>Benedictvirus bluefalcon</taxon>
    </lineage>
</organism>
<keyword evidence="2" id="KW-1185">Reference proteome</keyword>
<dbReference type="Pfam" id="PF19698">
    <property type="entry name" value="DUF6197"/>
    <property type="match status" value="1"/>
</dbReference>
<accession>A0A5Q2WFB6</accession>
<name>A0A5Q2WFB6_9CAUD</name>
<gene>
    <name evidence="1" type="primary">38</name>
    <name evidence="1" type="ORF">SEA_BLUEFALCON_38</name>
</gene>
<dbReference type="GeneID" id="64868790"/>
<protein>
    <submittedName>
        <fullName evidence="1">Uncharacterized protein</fullName>
    </submittedName>
</protein>
<evidence type="ECO:0000313" key="2">
    <source>
        <dbReference type="Proteomes" id="UP000413763"/>
    </source>
</evidence>